<evidence type="ECO:0000259" key="7">
    <source>
        <dbReference type="Pfam" id="PF01217"/>
    </source>
</evidence>
<evidence type="ECO:0000256" key="1">
    <source>
        <dbReference type="ARBA" id="ARBA00004308"/>
    </source>
</evidence>
<reference evidence="9" key="1">
    <citation type="journal article" date="2016" name="Genome Announc.">
        <title>Genome sequences of three species of Hanseniaspora isolated from spontaneous wine fermentations.</title>
        <authorList>
            <person name="Sternes P.R."/>
            <person name="Lee D."/>
            <person name="Kutyna D.R."/>
            <person name="Borneman A.R."/>
        </authorList>
    </citation>
    <scope>NUCLEOTIDE SEQUENCE [LARGE SCALE GENOMIC DNA]</scope>
    <source>
        <strain evidence="9">AWRI3579</strain>
    </source>
</reference>
<dbReference type="Pfam" id="PF01217">
    <property type="entry name" value="Clat_adaptor_s"/>
    <property type="match status" value="2"/>
</dbReference>
<feature type="domain" description="AP complex mu/sigma subunit" evidence="7">
    <location>
        <begin position="106"/>
        <end position="177"/>
    </location>
</feature>
<dbReference type="InParanoid" id="A0A1E5RZU4"/>
<comment type="similarity">
    <text evidence="2 6">Belongs to the adaptor complexes small subunit family.</text>
</comment>
<evidence type="ECO:0000313" key="8">
    <source>
        <dbReference type="EMBL" id="OEJ92404.1"/>
    </source>
</evidence>
<dbReference type="InterPro" id="IPR000804">
    <property type="entry name" value="Clathrin_sm-chain_CS"/>
</dbReference>
<keyword evidence="9" id="KW-1185">Reference proteome</keyword>
<sequence>MIELQYMLLLSRQGKTRMIQWYDSFTSAEKQIIIKDVTALVLSRKSKMCNIIECNLHGSTGNTHRVIYKRYASLYFIAGITTAGSSRDKKNLNQGASAATPDEDYVEGDSNELLVLEAIHRYVEALDSYFGNVRELDIIFNFEKAYHIMHEMFSCNGSILESSKNDILSNVAKMDQMESADNLSTVLS</sequence>
<name>A0A1E5RZU4_9ASCO</name>
<dbReference type="AlphaFoldDB" id="A0A1E5RZU4"/>
<keyword evidence="5 6" id="KW-0472">Membrane</keyword>
<evidence type="ECO:0000313" key="9">
    <source>
        <dbReference type="Proteomes" id="UP000095728"/>
    </source>
</evidence>
<dbReference type="PROSITE" id="PS00989">
    <property type="entry name" value="CLAT_ADAPTOR_S"/>
    <property type="match status" value="1"/>
</dbReference>
<dbReference type="EMBL" id="LPNM01000001">
    <property type="protein sequence ID" value="OEJ92404.1"/>
    <property type="molecule type" value="Genomic_DNA"/>
</dbReference>
<evidence type="ECO:0000256" key="5">
    <source>
        <dbReference type="ARBA" id="ARBA00023136"/>
    </source>
</evidence>
<dbReference type="PANTHER" id="PTHR11753">
    <property type="entry name" value="ADAPTOR COMPLEXES SMALL SUBUNIT FAMILY"/>
    <property type="match status" value="1"/>
</dbReference>
<dbReference type="GO" id="GO:0016192">
    <property type="term" value="P:vesicle-mediated transport"/>
    <property type="evidence" value="ECO:0007669"/>
    <property type="project" value="InterPro"/>
</dbReference>
<keyword evidence="3 6" id="KW-0813">Transport</keyword>
<dbReference type="FunCoup" id="A0A1E5RZU4">
    <property type="interactions" value="417"/>
</dbReference>
<evidence type="ECO:0000256" key="3">
    <source>
        <dbReference type="ARBA" id="ARBA00022448"/>
    </source>
</evidence>
<proteinExistence type="inferred from homology"/>
<dbReference type="Proteomes" id="UP000095728">
    <property type="component" value="Unassembled WGS sequence"/>
</dbReference>
<dbReference type="GO" id="GO:0006886">
    <property type="term" value="P:intracellular protein transport"/>
    <property type="evidence" value="ECO:0007669"/>
    <property type="project" value="UniProtKB-UniRule"/>
</dbReference>
<comment type="subcellular location">
    <subcellularLocation>
        <location evidence="1">Endomembrane system</location>
    </subcellularLocation>
</comment>
<keyword evidence="4 6" id="KW-0653">Protein transport</keyword>
<dbReference type="STRING" id="56408.A0A1E5RZU4"/>
<dbReference type="GO" id="GO:0012505">
    <property type="term" value="C:endomembrane system"/>
    <property type="evidence" value="ECO:0007669"/>
    <property type="project" value="UniProtKB-SubCell"/>
</dbReference>
<dbReference type="OrthoDB" id="371463at2759"/>
<gene>
    <name evidence="8" type="ORF">AWRI3579_g157</name>
</gene>
<comment type="caution">
    <text evidence="8">The sequence shown here is derived from an EMBL/GenBank/DDBJ whole genome shotgun (WGS) entry which is preliminary data.</text>
</comment>
<organism evidence="8 9">
    <name type="scientific">Hanseniaspora osmophila</name>
    <dbReference type="NCBI Taxonomy" id="56408"/>
    <lineage>
        <taxon>Eukaryota</taxon>
        <taxon>Fungi</taxon>
        <taxon>Dikarya</taxon>
        <taxon>Ascomycota</taxon>
        <taxon>Saccharomycotina</taxon>
        <taxon>Saccharomycetes</taxon>
        <taxon>Saccharomycodales</taxon>
        <taxon>Saccharomycodaceae</taxon>
        <taxon>Hanseniaspora</taxon>
    </lineage>
</organism>
<dbReference type="PIRSF" id="PIRSF015588">
    <property type="entry name" value="AP_complex_sigma"/>
    <property type="match status" value="1"/>
</dbReference>
<dbReference type="Gene3D" id="3.30.450.60">
    <property type="match status" value="1"/>
</dbReference>
<accession>A0A1E5RZU4</accession>
<evidence type="ECO:0000256" key="4">
    <source>
        <dbReference type="ARBA" id="ARBA00022927"/>
    </source>
</evidence>
<evidence type="ECO:0000256" key="2">
    <source>
        <dbReference type="ARBA" id="ARBA00006972"/>
    </source>
</evidence>
<dbReference type="SUPFAM" id="SSF64356">
    <property type="entry name" value="SNARE-like"/>
    <property type="match status" value="1"/>
</dbReference>
<dbReference type="InterPro" id="IPR011012">
    <property type="entry name" value="Longin-like_dom_sf"/>
</dbReference>
<dbReference type="InterPro" id="IPR016635">
    <property type="entry name" value="AP_complex_ssu"/>
</dbReference>
<dbReference type="InterPro" id="IPR022775">
    <property type="entry name" value="AP_mu_sigma_su"/>
</dbReference>
<feature type="domain" description="AP complex mu/sigma subunit" evidence="7">
    <location>
        <begin position="4"/>
        <end position="82"/>
    </location>
</feature>
<protein>
    <recommendedName>
        <fullName evidence="6">AP complex subunit sigma</fullName>
    </recommendedName>
</protein>
<evidence type="ECO:0000256" key="6">
    <source>
        <dbReference type="PIRNR" id="PIRNR015588"/>
    </source>
</evidence>
<dbReference type="GO" id="GO:0030117">
    <property type="term" value="C:membrane coat"/>
    <property type="evidence" value="ECO:0007669"/>
    <property type="project" value="InterPro"/>
</dbReference>